<evidence type="ECO:0000313" key="3">
    <source>
        <dbReference type="EMBL" id="GLQ24841.1"/>
    </source>
</evidence>
<dbReference type="EMBL" id="BSNK01000002">
    <property type="protein sequence ID" value="GLQ24841.1"/>
    <property type="molecule type" value="Genomic_DNA"/>
</dbReference>
<dbReference type="Gene3D" id="2.40.128.270">
    <property type="match status" value="1"/>
</dbReference>
<reference evidence="3" key="1">
    <citation type="journal article" date="2014" name="Int. J. Syst. Evol. Microbiol.">
        <title>Complete genome of a new Firmicutes species belonging to the dominant human colonic microbiota ('Ruminococcus bicirculans') reveals two chromosomes and a selective capacity to utilize plant glucans.</title>
        <authorList>
            <consortium name="NISC Comparative Sequencing Program"/>
            <person name="Wegmann U."/>
            <person name="Louis P."/>
            <person name="Goesmann A."/>
            <person name="Henrissat B."/>
            <person name="Duncan S.H."/>
            <person name="Flint H.J."/>
        </authorList>
    </citation>
    <scope>NUCLEOTIDE SEQUENCE</scope>
    <source>
        <strain evidence="3">NBRC 108219</strain>
    </source>
</reference>
<organism evidence="3 4">
    <name type="scientific">Algimonas ampicilliniresistens</name>
    <dbReference type="NCBI Taxonomy" id="1298735"/>
    <lineage>
        <taxon>Bacteria</taxon>
        <taxon>Pseudomonadati</taxon>
        <taxon>Pseudomonadota</taxon>
        <taxon>Alphaproteobacteria</taxon>
        <taxon>Maricaulales</taxon>
        <taxon>Robiginitomaculaceae</taxon>
        <taxon>Algimonas</taxon>
    </lineage>
</organism>
<dbReference type="PANTHER" id="PTHR35535">
    <property type="entry name" value="HEAT SHOCK PROTEIN HSLJ"/>
    <property type="match status" value="1"/>
</dbReference>
<dbReference type="InterPro" id="IPR053147">
    <property type="entry name" value="Hsp_HslJ-like"/>
</dbReference>
<reference evidence="3" key="2">
    <citation type="submission" date="2023-01" db="EMBL/GenBank/DDBJ databases">
        <title>Draft genome sequence of Algimonas ampicilliniresistens strain NBRC 108219.</title>
        <authorList>
            <person name="Sun Q."/>
            <person name="Mori K."/>
        </authorList>
    </citation>
    <scope>NUCLEOTIDE SEQUENCE</scope>
    <source>
        <strain evidence="3">NBRC 108219</strain>
    </source>
</reference>
<proteinExistence type="predicted"/>
<gene>
    <name evidence="3" type="ORF">GCM10007853_27150</name>
</gene>
<sequence length="137" mass="14852">MMWVRIVGSLAVMAALAACQKVLNDAPKRPLATLAGTEWGPMQGELDQFIGFKTGGDVVGSGGCNNFFGSFSQNGRLVTFGPLASTKMACPPEIMDAEREFMTVLGNVRAIEATHLELTLFGDANQVLMVLRRRDWD</sequence>
<evidence type="ECO:0000256" key="1">
    <source>
        <dbReference type="SAM" id="SignalP"/>
    </source>
</evidence>
<feature type="signal peptide" evidence="1">
    <location>
        <begin position="1"/>
        <end position="17"/>
    </location>
</feature>
<evidence type="ECO:0000313" key="4">
    <source>
        <dbReference type="Proteomes" id="UP001161391"/>
    </source>
</evidence>
<accession>A0ABQ5VBF1</accession>
<dbReference type="RefSeq" id="WP_284391722.1">
    <property type="nucleotide sequence ID" value="NZ_BSNK01000002.1"/>
</dbReference>
<protein>
    <recommendedName>
        <fullName evidence="2">DUF306 domain-containing protein</fullName>
    </recommendedName>
</protein>
<feature type="chain" id="PRO_5046929227" description="DUF306 domain-containing protein" evidence="1">
    <location>
        <begin position="18"/>
        <end position="137"/>
    </location>
</feature>
<dbReference type="PANTHER" id="PTHR35535:SF1">
    <property type="entry name" value="HEAT SHOCK PROTEIN HSLJ"/>
    <property type="match status" value="1"/>
</dbReference>
<dbReference type="Proteomes" id="UP001161391">
    <property type="component" value="Unassembled WGS sequence"/>
</dbReference>
<dbReference type="PROSITE" id="PS51257">
    <property type="entry name" value="PROKAR_LIPOPROTEIN"/>
    <property type="match status" value="1"/>
</dbReference>
<name>A0ABQ5VBF1_9PROT</name>
<dbReference type="InterPro" id="IPR005184">
    <property type="entry name" value="DUF306_Meta_HslJ"/>
</dbReference>
<dbReference type="InterPro" id="IPR038670">
    <property type="entry name" value="HslJ-like_sf"/>
</dbReference>
<feature type="domain" description="DUF306" evidence="2">
    <location>
        <begin position="47"/>
        <end position="131"/>
    </location>
</feature>
<dbReference type="Pfam" id="PF03724">
    <property type="entry name" value="META"/>
    <property type="match status" value="1"/>
</dbReference>
<evidence type="ECO:0000259" key="2">
    <source>
        <dbReference type="Pfam" id="PF03724"/>
    </source>
</evidence>
<keyword evidence="1" id="KW-0732">Signal</keyword>
<keyword evidence="4" id="KW-1185">Reference proteome</keyword>
<comment type="caution">
    <text evidence="3">The sequence shown here is derived from an EMBL/GenBank/DDBJ whole genome shotgun (WGS) entry which is preliminary data.</text>
</comment>